<dbReference type="SMART" id="SM00342">
    <property type="entry name" value="HTH_ARAC"/>
    <property type="match status" value="1"/>
</dbReference>
<organism evidence="6 7">
    <name type="scientific">Bradyrhizobium erythrophlei</name>
    <dbReference type="NCBI Taxonomy" id="1437360"/>
    <lineage>
        <taxon>Bacteria</taxon>
        <taxon>Pseudomonadati</taxon>
        <taxon>Pseudomonadota</taxon>
        <taxon>Alphaproteobacteria</taxon>
        <taxon>Hyphomicrobiales</taxon>
        <taxon>Nitrobacteraceae</taxon>
        <taxon>Bradyrhizobium</taxon>
    </lineage>
</organism>
<dbReference type="Proteomes" id="UP000189796">
    <property type="component" value="Chromosome I"/>
</dbReference>
<keyword evidence="3" id="KW-0804">Transcription</keyword>
<evidence type="ECO:0000256" key="4">
    <source>
        <dbReference type="SAM" id="MobiDB-lite"/>
    </source>
</evidence>
<sequence>MMTSTPSVSPGRVNSPDGGTDRAEVDFRNLEQIRPPVGIKSWQSGDDRFLHPTVQIAPVDSVKRLGTGRPGWFVESVHAPIGRRIELQFQGPVHLLAMYNEGGRRDGETSIDGFAPSKIRNVAKKLTFVPAGCGYREWLETAASTRLTFLYLNPTVLRNDGGDDYAARIHFEDSGVWETAAKLKSAIENGQAKRTPYLSALSSVLAIELSRCDDNAARDTALNRGGLACWQKRAVAGYIEEHLGEQICLSTLAQLARLSQHHFCRAFKQSFGVPPHHYHVQRRIEQAKLLLADRSISITDIGFTLGYSQTSSFSVAFRKNTGWTPSEYRREFK</sequence>
<name>A0A1M5K9C9_9BRAD</name>
<feature type="domain" description="HTH araC/xylS-type" evidence="5">
    <location>
        <begin position="233"/>
        <end position="331"/>
    </location>
</feature>
<protein>
    <submittedName>
        <fullName evidence="6">AraC family transcriptional regulator</fullName>
    </submittedName>
</protein>
<dbReference type="SUPFAM" id="SSF46689">
    <property type="entry name" value="Homeodomain-like"/>
    <property type="match status" value="2"/>
</dbReference>
<evidence type="ECO:0000256" key="3">
    <source>
        <dbReference type="ARBA" id="ARBA00023163"/>
    </source>
</evidence>
<dbReference type="EMBL" id="LT670817">
    <property type="protein sequence ID" value="SHG49377.1"/>
    <property type="molecule type" value="Genomic_DNA"/>
</dbReference>
<accession>A0A1M5K9C9</accession>
<evidence type="ECO:0000259" key="5">
    <source>
        <dbReference type="PROSITE" id="PS01124"/>
    </source>
</evidence>
<proteinExistence type="predicted"/>
<dbReference type="PROSITE" id="PS00041">
    <property type="entry name" value="HTH_ARAC_FAMILY_1"/>
    <property type="match status" value="1"/>
</dbReference>
<gene>
    <name evidence="6" type="ORF">SAMN05443248_1732</name>
</gene>
<keyword evidence="2" id="KW-0238">DNA-binding</keyword>
<dbReference type="InterPro" id="IPR020449">
    <property type="entry name" value="Tscrpt_reg_AraC-type_HTH"/>
</dbReference>
<evidence type="ECO:0000256" key="2">
    <source>
        <dbReference type="ARBA" id="ARBA00023125"/>
    </source>
</evidence>
<dbReference type="InterPro" id="IPR050204">
    <property type="entry name" value="AraC_XylS_family_regulators"/>
</dbReference>
<feature type="region of interest" description="Disordered" evidence="4">
    <location>
        <begin position="1"/>
        <end position="22"/>
    </location>
</feature>
<dbReference type="GO" id="GO:0003700">
    <property type="term" value="F:DNA-binding transcription factor activity"/>
    <property type="evidence" value="ECO:0007669"/>
    <property type="project" value="InterPro"/>
</dbReference>
<dbReference type="RefSeq" id="WP_245332539.1">
    <property type="nucleotide sequence ID" value="NZ_LT670817.1"/>
</dbReference>
<dbReference type="Gene3D" id="1.10.10.60">
    <property type="entry name" value="Homeodomain-like"/>
    <property type="match status" value="2"/>
</dbReference>
<evidence type="ECO:0000256" key="1">
    <source>
        <dbReference type="ARBA" id="ARBA00023015"/>
    </source>
</evidence>
<reference evidence="6 7" key="1">
    <citation type="submission" date="2016-11" db="EMBL/GenBank/DDBJ databases">
        <authorList>
            <person name="Jaros S."/>
            <person name="Januszkiewicz K."/>
            <person name="Wedrychowicz H."/>
        </authorList>
    </citation>
    <scope>NUCLEOTIDE SEQUENCE [LARGE SCALE GENOMIC DNA]</scope>
    <source>
        <strain evidence="6 7">GAS138</strain>
    </source>
</reference>
<dbReference type="PRINTS" id="PR00032">
    <property type="entry name" value="HTHARAC"/>
</dbReference>
<dbReference type="PROSITE" id="PS01124">
    <property type="entry name" value="HTH_ARAC_FAMILY_2"/>
    <property type="match status" value="1"/>
</dbReference>
<dbReference type="InterPro" id="IPR018060">
    <property type="entry name" value="HTH_AraC"/>
</dbReference>
<dbReference type="Pfam" id="PF12833">
    <property type="entry name" value="HTH_18"/>
    <property type="match status" value="1"/>
</dbReference>
<dbReference type="AlphaFoldDB" id="A0A1M5K9C9"/>
<dbReference type="InterPro" id="IPR018062">
    <property type="entry name" value="HTH_AraC-typ_CS"/>
</dbReference>
<dbReference type="GO" id="GO:0043565">
    <property type="term" value="F:sequence-specific DNA binding"/>
    <property type="evidence" value="ECO:0007669"/>
    <property type="project" value="InterPro"/>
</dbReference>
<evidence type="ECO:0000313" key="7">
    <source>
        <dbReference type="Proteomes" id="UP000189796"/>
    </source>
</evidence>
<keyword evidence="1" id="KW-0805">Transcription regulation</keyword>
<dbReference type="PANTHER" id="PTHR46796">
    <property type="entry name" value="HTH-TYPE TRANSCRIPTIONAL ACTIVATOR RHAS-RELATED"/>
    <property type="match status" value="1"/>
</dbReference>
<evidence type="ECO:0000313" key="6">
    <source>
        <dbReference type="EMBL" id="SHG49377.1"/>
    </source>
</evidence>
<dbReference type="InterPro" id="IPR009057">
    <property type="entry name" value="Homeodomain-like_sf"/>
</dbReference>
<dbReference type="PANTHER" id="PTHR46796:SF6">
    <property type="entry name" value="ARAC SUBFAMILY"/>
    <property type="match status" value="1"/>
</dbReference>